<accession>A0ABR8D9U7</accession>
<dbReference type="Proteomes" id="UP000661112">
    <property type="component" value="Unassembled WGS sequence"/>
</dbReference>
<dbReference type="Gene3D" id="3.30.420.40">
    <property type="match status" value="1"/>
</dbReference>
<dbReference type="CDD" id="cd10227">
    <property type="entry name" value="ASKHA_NBD_ParM-like"/>
    <property type="match status" value="1"/>
</dbReference>
<evidence type="ECO:0000313" key="2">
    <source>
        <dbReference type="Proteomes" id="UP000661112"/>
    </source>
</evidence>
<name>A0ABR8D9U7_9NOST</name>
<protein>
    <submittedName>
        <fullName evidence="1">ParM/StbA family protein</fullName>
    </submittedName>
</protein>
<sequence length="373" mass="41682">MSQITLAIDPGGSYSKCFYTLESFKPELILMEPEVATVPLESLQAYEESKIGNSSPENSAWIQYQGKSQSVGFLARKRFYADLQLQKRKFELALPKVLAIVGAIAEKHNLPNDSSINLGMLLPWGEYQDRVLFKDLVTKALEDYYFKENHKSFKVNTFLCLPEGGGILTRGRAPGSSIKDQTIAVVMLGYRDTSVLLVERGEMREGKTASLGFSKMIDAVIGQTSGLNATQLVPAICKAGTNINVKYFDDLVNLEGDYKKYELEKIRSAVDNGRKEYWMMLSNWLSLQIPKEVDEIMVSGGTANYFKSHITKYFKGKKINWCDTLESQLSSNFSQVQAKSLQYRLTDVYGLFFYLCGNAAKNKLGTAKGTANG</sequence>
<dbReference type="RefSeq" id="WP_190477119.1">
    <property type="nucleotide sequence ID" value="NZ_JACJSG010000042.1"/>
</dbReference>
<reference evidence="1 2" key="1">
    <citation type="journal article" date="2020" name="ISME J.">
        <title>Comparative genomics reveals insights into cyanobacterial evolution and habitat adaptation.</title>
        <authorList>
            <person name="Chen M.Y."/>
            <person name="Teng W.K."/>
            <person name="Zhao L."/>
            <person name="Hu C.X."/>
            <person name="Zhou Y.K."/>
            <person name="Han B.P."/>
            <person name="Song L.R."/>
            <person name="Shu W.S."/>
        </authorList>
    </citation>
    <scope>NUCLEOTIDE SEQUENCE [LARGE SCALE GENOMIC DNA]</scope>
    <source>
        <strain evidence="1 2">FACHB-119</strain>
    </source>
</reference>
<evidence type="ECO:0000313" key="1">
    <source>
        <dbReference type="EMBL" id="MBD2503894.1"/>
    </source>
</evidence>
<organism evidence="1 2">
    <name type="scientific">Anabaena azotica FACHB-119</name>
    <dbReference type="NCBI Taxonomy" id="947527"/>
    <lineage>
        <taxon>Bacteria</taxon>
        <taxon>Bacillati</taxon>
        <taxon>Cyanobacteriota</taxon>
        <taxon>Cyanophyceae</taxon>
        <taxon>Nostocales</taxon>
        <taxon>Nostocaceae</taxon>
        <taxon>Anabaena</taxon>
        <taxon>Anabaena azotica</taxon>
    </lineage>
</organism>
<keyword evidence="2" id="KW-1185">Reference proteome</keyword>
<comment type="caution">
    <text evidence="1">The sequence shown here is derived from an EMBL/GenBank/DDBJ whole genome shotgun (WGS) entry which is preliminary data.</text>
</comment>
<gene>
    <name evidence="1" type="ORF">H6G83_25360</name>
</gene>
<proteinExistence type="predicted"/>
<dbReference type="EMBL" id="JACJSG010000042">
    <property type="protein sequence ID" value="MBD2503894.1"/>
    <property type="molecule type" value="Genomic_DNA"/>
</dbReference>